<protein>
    <submittedName>
        <fullName evidence="4">Uncharacterized protein</fullName>
    </submittedName>
</protein>
<evidence type="ECO:0000256" key="2">
    <source>
        <dbReference type="ARBA" id="ARBA00022737"/>
    </source>
</evidence>
<gene>
    <name evidence="4" type="ORF">PBY51_016505</name>
</gene>
<dbReference type="PROSITE" id="PS51450">
    <property type="entry name" value="LRR"/>
    <property type="match status" value="1"/>
</dbReference>
<name>A0AAN8AJW4_ELEMC</name>
<keyword evidence="5" id="KW-1185">Reference proteome</keyword>
<accession>A0AAN8AJW4</accession>
<dbReference type="SUPFAM" id="SSF52047">
    <property type="entry name" value="RNI-like"/>
    <property type="match status" value="1"/>
</dbReference>
<dbReference type="Proteomes" id="UP001346869">
    <property type="component" value="Unassembled WGS sequence"/>
</dbReference>
<keyword evidence="1" id="KW-0433">Leucine-rich repeat</keyword>
<dbReference type="SMART" id="SM00368">
    <property type="entry name" value="LRR_RI"/>
    <property type="match status" value="4"/>
</dbReference>
<evidence type="ECO:0000313" key="4">
    <source>
        <dbReference type="EMBL" id="KAK5865331.1"/>
    </source>
</evidence>
<proteinExistence type="predicted"/>
<keyword evidence="2" id="KW-0677">Repeat</keyword>
<organism evidence="4 5">
    <name type="scientific">Eleginops maclovinus</name>
    <name type="common">Patagonian blennie</name>
    <name type="synonym">Eleginus maclovinus</name>
    <dbReference type="NCBI Taxonomy" id="56733"/>
    <lineage>
        <taxon>Eukaryota</taxon>
        <taxon>Metazoa</taxon>
        <taxon>Chordata</taxon>
        <taxon>Craniata</taxon>
        <taxon>Vertebrata</taxon>
        <taxon>Euteleostomi</taxon>
        <taxon>Actinopterygii</taxon>
        <taxon>Neopterygii</taxon>
        <taxon>Teleostei</taxon>
        <taxon>Neoteleostei</taxon>
        <taxon>Acanthomorphata</taxon>
        <taxon>Eupercaria</taxon>
        <taxon>Perciformes</taxon>
        <taxon>Notothenioidei</taxon>
        <taxon>Eleginopidae</taxon>
        <taxon>Eleginops</taxon>
    </lineage>
</organism>
<reference evidence="4 5" key="2">
    <citation type="journal article" date="2023" name="Mol. Biol. Evol.">
        <title>Genomics of Secondarily Temperate Adaptation in the Only Non-Antarctic Icefish.</title>
        <authorList>
            <person name="Rivera-Colon A.G."/>
            <person name="Rayamajhi N."/>
            <person name="Minhas B.F."/>
            <person name="Madrigal G."/>
            <person name="Bilyk K.T."/>
            <person name="Yoon V."/>
            <person name="Hune M."/>
            <person name="Gregory S."/>
            <person name="Cheng C.H.C."/>
            <person name="Catchen J.M."/>
        </authorList>
    </citation>
    <scope>NUCLEOTIDE SEQUENCE [LARGE SCALE GENOMIC DNA]</scope>
    <source>
        <strain evidence="4">JMC-PN-2008</strain>
    </source>
</reference>
<dbReference type="PANTHER" id="PTHR24106">
    <property type="entry name" value="NACHT, LRR AND CARD DOMAINS-CONTAINING"/>
    <property type="match status" value="1"/>
</dbReference>
<dbReference type="EMBL" id="JAUZQC010000010">
    <property type="protein sequence ID" value="KAK5865331.1"/>
    <property type="molecule type" value="Genomic_DNA"/>
</dbReference>
<evidence type="ECO:0000313" key="5">
    <source>
        <dbReference type="Proteomes" id="UP001346869"/>
    </source>
</evidence>
<dbReference type="FunFam" id="3.80.10.10:FF:000474">
    <property type="entry name" value="Si:ch211-214c20.1"/>
    <property type="match status" value="1"/>
</dbReference>
<dbReference type="AlphaFoldDB" id="A0AAN8AJW4"/>
<comment type="caution">
    <text evidence="4">The sequence shown here is derived from an EMBL/GenBank/DDBJ whole genome shotgun (WGS) entry which is preliminary data.</text>
</comment>
<reference evidence="4 5" key="1">
    <citation type="journal article" date="2023" name="Genes (Basel)">
        <title>Chromosome-Level Genome Assembly and Circadian Gene Repertoire of the Patagonia Blennie Eleginops maclovinus-The Closest Ancestral Proxy of Antarctic Cryonotothenioids.</title>
        <authorList>
            <person name="Cheng C.C."/>
            <person name="Rivera-Colon A.G."/>
            <person name="Minhas B.F."/>
            <person name="Wilson L."/>
            <person name="Rayamajhi N."/>
            <person name="Vargas-Chacoff L."/>
            <person name="Catchen J.M."/>
        </authorList>
    </citation>
    <scope>NUCLEOTIDE SEQUENCE [LARGE SCALE GENOMIC DNA]</scope>
    <source>
        <strain evidence="4">JMC-PN-2008</strain>
    </source>
</reference>
<dbReference type="InterPro" id="IPR051261">
    <property type="entry name" value="NLR"/>
</dbReference>
<evidence type="ECO:0000256" key="1">
    <source>
        <dbReference type="ARBA" id="ARBA00022614"/>
    </source>
</evidence>
<sequence>MKRTHRKPDDRGPEPGPGPEPEPSCLSSKPDQSNEPGKELKSCVAAADMQKESPAPGPGSSCLSMKSECSMPLPFAFAVENSLDERMQKESPEPGPGSSCLSMKSDLSLPLFINFKAEKIAEGRVQQDSSEFSSDQSATQRIDLESIFLLLEENMGTFVKNELKKIQMVLSSDYPDSIESQKDCQEPLEGEDEEQRRSIREAFLSITLHFLRRMKKGNLADRLQRKTVAAECQALVFILLSSESDLDVFDLKKYSALEETLVRLLPVVKASNKALLSGCNLSESSCEALSSVLSSQSSSLRELDLSNNNLQDSGVKLLAVGLKSPHCKLETISLSGCLVTEEGCASLASALSLNPSHLRELDLSYNHPGDSGVKLLSARLEDPHCRLETLRIDHGGPQWLKSGLRKYTCGLELDTNTAHRELRMSDNNMKAQ</sequence>
<evidence type="ECO:0000256" key="3">
    <source>
        <dbReference type="SAM" id="MobiDB-lite"/>
    </source>
</evidence>
<dbReference type="Pfam" id="PF13516">
    <property type="entry name" value="LRR_6"/>
    <property type="match status" value="2"/>
</dbReference>
<feature type="compositionally biased region" description="Polar residues" evidence="3">
    <location>
        <begin position="25"/>
        <end position="35"/>
    </location>
</feature>
<dbReference type="InterPro" id="IPR001611">
    <property type="entry name" value="Leu-rich_rpt"/>
</dbReference>
<feature type="region of interest" description="Disordered" evidence="3">
    <location>
        <begin position="1"/>
        <end position="64"/>
    </location>
</feature>
<dbReference type="Gene3D" id="3.80.10.10">
    <property type="entry name" value="Ribonuclease Inhibitor"/>
    <property type="match status" value="1"/>
</dbReference>
<dbReference type="InterPro" id="IPR032675">
    <property type="entry name" value="LRR_dom_sf"/>
</dbReference>